<feature type="domain" description="HTH cro/C1-type" evidence="1">
    <location>
        <begin position="32"/>
        <end position="79"/>
    </location>
</feature>
<dbReference type="AlphaFoldDB" id="A0A542EA56"/>
<sequence length="258" mass="28186">MTLLGAFIKGRRGRVSPDEAGLTSSGRRRVPGLRRDELARLAGVSERYLTRLEQGTDDNPSPQVLQALATALRLSPDETAHLFALASTPAVPGVQTVDLAEIQQLVDSWPSSPAYVRDQYFDVVVANKLALALSPLYTPGQNLVRGIFLDPAARELFPDWPDVAAQTAAALRAEADLSEPRTAQLVDDLMTDDYFRDLWGRHDVRPTRNELKRFDHPVVGSLSLRRQSLSVAGADGLVVITYHAEPSSPDADALARLL</sequence>
<dbReference type="SUPFAM" id="SSF47413">
    <property type="entry name" value="lambda repressor-like DNA-binding domains"/>
    <property type="match status" value="1"/>
</dbReference>
<dbReference type="Pfam" id="PF13560">
    <property type="entry name" value="HTH_31"/>
    <property type="match status" value="1"/>
</dbReference>
<dbReference type="CDD" id="cd00093">
    <property type="entry name" value="HTH_XRE"/>
    <property type="match status" value="1"/>
</dbReference>
<name>A0A542EA56_9ACTN</name>
<organism evidence="2 3">
    <name type="scientific">Kribbella jejuensis</name>
    <dbReference type="NCBI Taxonomy" id="236068"/>
    <lineage>
        <taxon>Bacteria</taxon>
        <taxon>Bacillati</taxon>
        <taxon>Actinomycetota</taxon>
        <taxon>Actinomycetes</taxon>
        <taxon>Propionibacteriales</taxon>
        <taxon>Kribbellaceae</taxon>
        <taxon>Kribbella</taxon>
    </lineage>
</organism>
<dbReference type="PANTHER" id="PTHR35010">
    <property type="entry name" value="BLL4672 PROTEIN-RELATED"/>
    <property type="match status" value="1"/>
</dbReference>
<reference evidence="2 3" key="1">
    <citation type="submission" date="2019-06" db="EMBL/GenBank/DDBJ databases">
        <title>Sequencing the genomes of 1000 actinobacteria strains.</title>
        <authorList>
            <person name="Klenk H.-P."/>
        </authorList>
    </citation>
    <scope>NUCLEOTIDE SEQUENCE [LARGE SCALE GENOMIC DNA]</scope>
    <source>
        <strain evidence="2 3">DSM 17305</strain>
    </source>
</reference>
<protein>
    <submittedName>
        <fullName evidence="2">Transcriptional regulator with XRE-family HTH domain</fullName>
    </submittedName>
</protein>
<evidence type="ECO:0000313" key="2">
    <source>
        <dbReference type="EMBL" id="TQJ12217.1"/>
    </source>
</evidence>
<comment type="caution">
    <text evidence="2">The sequence shown here is derived from an EMBL/GenBank/DDBJ whole genome shotgun (WGS) entry which is preliminary data.</text>
</comment>
<dbReference type="Gene3D" id="3.30.450.180">
    <property type="match status" value="1"/>
</dbReference>
<gene>
    <name evidence="2" type="ORF">FB475_5147</name>
</gene>
<dbReference type="PROSITE" id="PS50943">
    <property type="entry name" value="HTH_CROC1"/>
    <property type="match status" value="1"/>
</dbReference>
<keyword evidence="3" id="KW-1185">Reference proteome</keyword>
<dbReference type="PANTHER" id="PTHR35010:SF2">
    <property type="entry name" value="BLL4672 PROTEIN"/>
    <property type="match status" value="1"/>
</dbReference>
<evidence type="ECO:0000259" key="1">
    <source>
        <dbReference type="PROSITE" id="PS50943"/>
    </source>
</evidence>
<dbReference type="InterPro" id="IPR001387">
    <property type="entry name" value="Cro/C1-type_HTH"/>
</dbReference>
<dbReference type="InterPro" id="IPR041413">
    <property type="entry name" value="MLTR_LBD"/>
</dbReference>
<dbReference type="Pfam" id="PF17765">
    <property type="entry name" value="MLTR_LBD"/>
    <property type="match status" value="1"/>
</dbReference>
<dbReference type="EMBL" id="VFMM01000002">
    <property type="protein sequence ID" value="TQJ12217.1"/>
    <property type="molecule type" value="Genomic_DNA"/>
</dbReference>
<evidence type="ECO:0000313" key="3">
    <source>
        <dbReference type="Proteomes" id="UP000316298"/>
    </source>
</evidence>
<dbReference type="GO" id="GO:0003677">
    <property type="term" value="F:DNA binding"/>
    <property type="evidence" value="ECO:0007669"/>
    <property type="project" value="InterPro"/>
</dbReference>
<accession>A0A542EA56</accession>
<dbReference type="Proteomes" id="UP000316298">
    <property type="component" value="Unassembled WGS sequence"/>
</dbReference>
<dbReference type="Gene3D" id="1.10.260.40">
    <property type="entry name" value="lambda repressor-like DNA-binding domains"/>
    <property type="match status" value="1"/>
</dbReference>
<dbReference type="RefSeq" id="WP_141859088.1">
    <property type="nucleotide sequence ID" value="NZ_BAAAKA010000005.1"/>
</dbReference>
<proteinExistence type="predicted"/>
<dbReference type="OrthoDB" id="4790304at2"/>
<dbReference type="InterPro" id="IPR010982">
    <property type="entry name" value="Lambda_DNA-bd_dom_sf"/>
</dbReference>
<dbReference type="SMART" id="SM00530">
    <property type="entry name" value="HTH_XRE"/>
    <property type="match status" value="1"/>
</dbReference>